<dbReference type="OrthoDB" id="10594300at2759"/>
<organism evidence="1 2">
    <name type="scientific">Trichinella patagoniensis</name>
    <dbReference type="NCBI Taxonomy" id="990121"/>
    <lineage>
        <taxon>Eukaryota</taxon>
        <taxon>Metazoa</taxon>
        <taxon>Ecdysozoa</taxon>
        <taxon>Nematoda</taxon>
        <taxon>Enoplea</taxon>
        <taxon>Dorylaimia</taxon>
        <taxon>Trichinellida</taxon>
        <taxon>Trichinellidae</taxon>
        <taxon>Trichinella</taxon>
    </lineage>
</organism>
<protein>
    <submittedName>
        <fullName evidence="1">Uncharacterized protein</fullName>
    </submittedName>
</protein>
<sequence>MSSVSTKNFSFLNFQTTLAYQKITDWHNSLVDRLAVRMAKTQTLEEACRIAERAVQIDGAFKPQQHRGAPVPKMTSLDMEKILATFSRKFTKNGMKE</sequence>
<dbReference type="AlphaFoldDB" id="A0A0V0ZKK4"/>
<dbReference type="Proteomes" id="UP000054783">
    <property type="component" value="Unassembled WGS sequence"/>
</dbReference>
<evidence type="ECO:0000313" key="1">
    <source>
        <dbReference type="EMBL" id="KRY13191.1"/>
    </source>
</evidence>
<accession>A0A0V0ZKK4</accession>
<proteinExistence type="predicted"/>
<gene>
    <name evidence="1" type="ORF">T12_8123</name>
</gene>
<keyword evidence="2" id="KW-1185">Reference proteome</keyword>
<evidence type="ECO:0000313" key="2">
    <source>
        <dbReference type="Proteomes" id="UP000054783"/>
    </source>
</evidence>
<comment type="caution">
    <text evidence="1">The sequence shown here is derived from an EMBL/GenBank/DDBJ whole genome shotgun (WGS) entry which is preliminary data.</text>
</comment>
<reference evidence="1 2" key="1">
    <citation type="submission" date="2015-01" db="EMBL/GenBank/DDBJ databases">
        <title>Evolution of Trichinella species and genotypes.</title>
        <authorList>
            <person name="Korhonen P.K."/>
            <person name="Edoardo P."/>
            <person name="Giuseppe L.R."/>
            <person name="Gasser R.B."/>
        </authorList>
    </citation>
    <scope>NUCLEOTIDE SEQUENCE [LARGE SCALE GENOMIC DNA]</scope>
    <source>
        <strain evidence="1">ISS2496</strain>
    </source>
</reference>
<name>A0A0V0ZKK4_9BILA</name>
<dbReference type="EMBL" id="JYDQ01000145">
    <property type="protein sequence ID" value="KRY13191.1"/>
    <property type="molecule type" value="Genomic_DNA"/>
</dbReference>